<evidence type="ECO:0000256" key="1">
    <source>
        <dbReference type="SAM" id="SignalP"/>
    </source>
</evidence>
<gene>
    <name evidence="2" type="ORF">IX84_25045</name>
</gene>
<reference evidence="2 3" key="1">
    <citation type="journal article" date="2014" name="Int. J. Syst. Evol. Microbiol.">
        <title>Phaeodactylibacter xiamenensis gen. nov., sp. nov., a member of the family Saprospiraceae isolated from the marine alga Phaeodactylum tricornutum.</title>
        <authorList>
            <person name="Chen Z.Jr."/>
            <person name="Lei X."/>
            <person name="Lai Q."/>
            <person name="Li Y."/>
            <person name="Zhang B."/>
            <person name="Zhang J."/>
            <person name="Zhang H."/>
            <person name="Yang L."/>
            <person name="Zheng W."/>
            <person name="Tian Y."/>
            <person name="Yu Z."/>
            <person name="Xu H.Jr."/>
            <person name="Zheng T."/>
        </authorList>
    </citation>
    <scope>NUCLEOTIDE SEQUENCE [LARGE SCALE GENOMIC DNA]</scope>
    <source>
        <strain evidence="2 3">KD52</strain>
    </source>
</reference>
<accession>A0A098S195</accession>
<feature type="chain" id="PRO_5001939727" description="DUF2490 domain-containing protein" evidence="1">
    <location>
        <begin position="20"/>
        <end position="226"/>
    </location>
</feature>
<dbReference type="Pfam" id="PF10677">
    <property type="entry name" value="DUF2490"/>
    <property type="match status" value="1"/>
</dbReference>
<name>A0A098S195_9BACT</name>
<feature type="signal peptide" evidence="1">
    <location>
        <begin position="1"/>
        <end position="19"/>
    </location>
</feature>
<dbReference type="AlphaFoldDB" id="A0A098S195"/>
<proteinExistence type="predicted"/>
<comment type="caution">
    <text evidence="2">The sequence shown here is derived from an EMBL/GenBank/DDBJ whole genome shotgun (WGS) entry which is preliminary data.</text>
</comment>
<protein>
    <recommendedName>
        <fullName evidence="4">DUF2490 domain-containing protein</fullName>
    </recommendedName>
</protein>
<dbReference type="OrthoDB" id="1436620at2"/>
<evidence type="ECO:0000313" key="2">
    <source>
        <dbReference type="EMBL" id="KGE85880.1"/>
    </source>
</evidence>
<dbReference type="RefSeq" id="WP_052516351.1">
    <property type="nucleotide sequence ID" value="NZ_JBKAGJ010000057.1"/>
</dbReference>
<evidence type="ECO:0008006" key="4">
    <source>
        <dbReference type="Google" id="ProtNLM"/>
    </source>
</evidence>
<dbReference type="STRING" id="1524460.IX84_25045"/>
<organism evidence="2 3">
    <name type="scientific">Phaeodactylibacter xiamenensis</name>
    <dbReference type="NCBI Taxonomy" id="1524460"/>
    <lineage>
        <taxon>Bacteria</taxon>
        <taxon>Pseudomonadati</taxon>
        <taxon>Bacteroidota</taxon>
        <taxon>Saprospiria</taxon>
        <taxon>Saprospirales</taxon>
        <taxon>Haliscomenobacteraceae</taxon>
        <taxon>Phaeodactylibacter</taxon>
    </lineage>
</organism>
<dbReference type="Proteomes" id="UP000029736">
    <property type="component" value="Unassembled WGS sequence"/>
</dbReference>
<dbReference type="InterPro" id="IPR019619">
    <property type="entry name" value="DUF2490"/>
</dbReference>
<keyword evidence="1" id="KW-0732">Signal</keyword>
<dbReference type="EMBL" id="JPOS01000083">
    <property type="protein sequence ID" value="KGE85880.1"/>
    <property type="molecule type" value="Genomic_DNA"/>
</dbReference>
<sequence length="226" mass="26555">MKRLLTGLLCLSIAQLSYAQSNTVESFFQFAKGIEISERWSADVRTELRLTHWEDDDGFQPAWSQLYVQGGLAYDLASNWKIGATYRLARRGGLDEVPNIENRFAQQITTSQRLRKYRLRERLLLEQRVFRQATRHRWRFRVALDYPLNGDKLDPGEWYLNHQTELLSEPFEADAWTGREHRLYTGTGTLLPTGSRLEIGIEARFPREASNGRYGQRWVLRTNWSW</sequence>
<evidence type="ECO:0000313" key="3">
    <source>
        <dbReference type="Proteomes" id="UP000029736"/>
    </source>
</evidence>
<keyword evidence="3" id="KW-1185">Reference proteome</keyword>